<accession>A0A182MS71</accession>
<organism evidence="1 2">
    <name type="scientific">Anopheles culicifacies</name>
    <dbReference type="NCBI Taxonomy" id="139723"/>
    <lineage>
        <taxon>Eukaryota</taxon>
        <taxon>Metazoa</taxon>
        <taxon>Ecdysozoa</taxon>
        <taxon>Arthropoda</taxon>
        <taxon>Hexapoda</taxon>
        <taxon>Insecta</taxon>
        <taxon>Pterygota</taxon>
        <taxon>Neoptera</taxon>
        <taxon>Endopterygota</taxon>
        <taxon>Diptera</taxon>
        <taxon>Nematocera</taxon>
        <taxon>Culicoidea</taxon>
        <taxon>Culicidae</taxon>
        <taxon>Anophelinae</taxon>
        <taxon>Anopheles</taxon>
        <taxon>culicifacies species complex</taxon>
    </lineage>
</organism>
<reference evidence="2" key="1">
    <citation type="submission" date="2013-09" db="EMBL/GenBank/DDBJ databases">
        <title>The Genome Sequence of Anopheles culicifacies species A.</title>
        <authorList>
            <consortium name="The Broad Institute Genomics Platform"/>
            <person name="Neafsey D.E."/>
            <person name="Besansky N."/>
            <person name="Howell P."/>
            <person name="Walton C."/>
            <person name="Young S.K."/>
            <person name="Zeng Q."/>
            <person name="Gargeya S."/>
            <person name="Fitzgerald M."/>
            <person name="Haas B."/>
            <person name="Abouelleil A."/>
            <person name="Allen A.W."/>
            <person name="Alvarado L."/>
            <person name="Arachchi H.M."/>
            <person name="Berlin A.M."/>
            <person name="Chapman S.B."/>
            <person name="Gainer-Dewar J."/>
            <person name="Goldberg J."/>
            <person name="Griggs A."/>
            <person name="Gujja S."/>
            <person name="Hansen M."/>
            <person name="Howarth C."/>
            <person name="Imamovic A."/>
            <person name="Ireland A."/>
            <person name="Larimer J."/>
            <person name="McCowan C."/>
            <person name="Murphy C."/>
            <person name="Pearson M."/>
            <person name="Poon T.W."/>
            <person name="Priest M."/>
            <person name="Roberts A."/>
            <person name="Saif S."/>
            <person name="Shea T."/>
            <person name="Sisk P."/>
            <person name="Sykes S."/>
            <person name="Wortman J."/>
            <person name="Nusbaum C."/>
            <person name="Birren B."/>
        </authorList>
    </citation>
    <scope>NUCLEOTIDE SEQUENCE [LARGE SCALE GENOMIC DNA]</scope>
    <source>
        <strain evidence="2">A-37</strain>
    </source>
</reference>
<dbReference type="PANTHER" id="PTHR20987:SF0">
    <property type="entry name" value="CHITIN-BINDING TYPE-2 DOMAIN-CONTAINING PROTEIN-RELATED"/>
    <property type="match status" value="1"/>
</dbReference>
<dbReference type="EMBL" id="AXCM01000491">
    <property type="status" value="NOT_ANNOTATED_CDS"/>
    <property type="molecule type" value="Genomic_DNA"/>
</dbReference>
<reference evidence="1" key="2">
    <citation type="submission" date="2020-05" db="UniProtKB">
        <authorList>
            <consortium name="EnsemblMetazoa"/>
        </authorList>
    </citation>
    <scope>IDENTIFICATION</scope>
    <source>
        <strain evidence="1">A-37</strain>
    </source>
</reference>
<dbReference type="InterPro" id="IPR036508">
    <property type="entry name" value="Chitin-bd_dom_sf"/>
</dbReference>
<dbReference type="VEuPathDB" id="VectorBase:ACUA024985"/>
<dbReference type="SUPFAM" id="SSF57625">
    <property type="entry name" value="Invertebrate chitin-binding proteins"/>
    <property type="match status" value="1"/>
</dbReference>
<dbReference type="GO" id="GO:0008061">
    <property type="term" value="F:chitin binding"/>
    <property type="evidence" value="ECO:0007669"/>
    <property type="project" value="InterPro"/>
</dbReference>
<dbReference type="AlphaFoldDB" id="A0A182MS71"/>
<evidence type="ECO:0008006" key="3">
    <source>
        <dbReference type="Google" id="ProtNLM"/>
    </source>
</evidence>
<dbReference type="PANTHER" id="PTHR20987">
    <property type="entry name" value="CHITIN-BINDING TYPE-2 DOMAIN-CONTAINING PROTEIN-RELATED"/>
    <property type="match status" value="1"/>
</dbReference>
<keyword evidence="2" id="KW-1185">Reference proteome</keyword>
<proteinExistence type="predicted"/>
<protein>
    <recommendedName>
        <fullName evidence="3">Chitin-binding type-2 domain-containing protein</fullName>
    </recommendedName>
</protein>
<evidence type="ECO:0000313" key="2">
    <source>
        <dbReference type="Proteomes" id="UP000075883"/>
    </source>
</evidence>
<dbReference type="EnsemblMetazoa" id="ACUA024985-RA">
    <property type="protein sequence ID" value="ACUA024985-PA"/>
    <property type="gene ID" value="ACUA024985"/>
</dbReference>
<dbReference type="EMBL" id="AXCM01000490">
    <property type="status" value="NOT_ANNOTATED_CDS"/>
    <property type="molecule type" value="Genomic_DNA"/>
</dbReference>
<dbReference type="Proteomes" id="UP000075883">
    <property type="component" value="Unassembled WGS sequence"/>
</dbReference>
<name>A0A182MS71_9DIPT</name>
<evidence type="ECO:0000313" key="1">
    <source>
        <dbReference type="EnsemblMetazoa" id="ACUA024985-PA"/>
    </source>
</evidence>
<sequence length="283" mass="32049">MGFGTSILPVRRPAPLSSGPPSRSLERRTIESLKLEIPAPSRVINNNMKAVLLLAVIALFVAVAYGQTGCVRDDTDGQPLCNAQEMTTRLWRNNWDPTAYWECVTANQPAAARRCPTEGMFDSATRTCINWFDWNSSPYKHNIPPTCKFHRQYRWYSDANDTAEQHFRRVAIKDTICSHSSDLADEAVLFLAVIALFVALAYGQTACVRDDTDGQPLCNAAEMTDRLWRNNWDPTAYWECETLNQPAAARRCPTEGMFDSATRTCINWFDWEWTPTCKPPSRV</sequence>